<dbReference type="InterPro" id="IPR051728">
    <property type="entry name" value="RING-FYVE_E3_ubiquitin-ligase"/>
</dbReference>
<evidence type="ECO:0000256" key="2">
    <source>
        <dbReference type="ARBA" id="ARBA00022833"/>
    </source>
</evidence>
<accession>A0A4C1TF51</accession>
<keyword evidence="2" id="KW-0862">Zinc</keyword>
<dbReference type="EMBL" id="BGZK01000049">
    <property type="protein sequence ID" value="GBP12078.1"/>
    <property type="molecule type" value="Genomic_DNA"/>
</dbReference>
<dbReference type="InterPro" id="IPR013083">
    <property type="entry name" value="Znf_RING/FYVE/PHD"/>
</dbReference>
<gene>
    <name evidence="6" type="primary">Lrsam1</name>
    <name evidence="6" type="ORF">EVAR_5907_1</name>
</gene>
<evidence type="ECO:0000313" key="6">
    <source>
        <dbReference type="EMBL" id="GBP12078.1"/>
    </source>
</evidence>
<dbReference type="Pfam" id="PF13920">
    <property type="entry name" value="zf-C3HC4_3"/>
    <property type="match status" value="1"/>
</dbReference>
<dbReference type="STRING" id="151549.A0A4C1TF51"/>
<dbReference type="Gene3D" id="3.80.10.10">
    <property type="entry name" value="Ribonuclease Inhibitor"/>
    <property type="match status" value="1"/>
</dbReference>
<reference evidence="6 7" key="1">
    <citation type="journal article" date="2019" name="Commun. Biol.">
        <title>The bagworm genome reveals a unique fibroin gene that provides high tensile strength.</title>
        <authorList>
            <person name="Kono N."/>
            <person name="Nakamura H."/>
            <person name="Ohtoshi R."/>
            <person name="Tomita M."/>
            <person name="Numata K."/>
            <person name="Arakawa K."/>
        </authorList>
    </citation>
    <scope>NUCLEOTIDE SEQUENCE [LARGE SCALE GENOMIC DNA]</scope>
</reference>
<feature type="coiled-coil region" evidence="4">
    <location>
        <begin position="342"/>
        <end position="380"/>
    </location>
</feature>
<dbReference type="SUPFAM" id="SSF57850">
    <property type="entry name" value="RING/U-box"/>
    <property type="match status" value="1"/>
</dbReference>
<dbReference type="AlphaFoldDB" id="A0A4C1TF51"/>
<dbReference type="GO" id="GO:0008270">
    <property type="term" value="F:zinc ion binding"/>
    <property type="evidence" value="ECO:0007669"/>
    <property type="project" value="UniProtKB-KW"/>
</dbReference>
<keyword evidence="7" id="KW-1185">Reference proteome</keyword>
<evidence type="ECO:0000256" key="1">
    <source>
        <dbReference type="ARBA" id="ARBA00022771"/>
    </source>
</evidence>
<dbReference type="InterPro" id="IPR001841">
    <property type="entry name" value="Znf_RING"/>
</dbReference>
<dbReference type="Gene3D" id="3.30.40.10">
    <property type="entry name" value="Zinc/RING finger domain, C3HC4 (zinc finger)"/>
    <property type="match status" value="1"/>
</dbReference>
<dbReference type="PANTHER" id="PTHR14879">
    <property type="entry name" value="CASPASE REGULATOR, RING FINGER DOMAIN-CONTAINING"/>
    <property type="match status" value="1"/>
</dbReference>
<dbReference type="Proteomes" id="UP000299102">
    <property type="component" value="Unassembled WGS sequence"/>
</dbReference>
<keyword evidence="4" id="KW-0175">Coiled coil</keyword>
<proteinExistence type="predicted"/>
<evidence type="ECO:0000259" key="5">
    <source>
        <dbReference type="PROSITE" id="PS50089"/>
    </source>
</evidence>
<dbReference type="PROSITE" id="PS50089">
    <property type="entry name" value="ZF_RING_2"/>
    <property type="match status" value="1"/>
</dbReference>
<keyword evidence="1 3" id="KW-0863">Zinc-finger</keyword>
<name>A0A4C1TF51_EUMVA</name>
<sequence>MLMLKKNSQRESDAKAIFEQKLYIAKESPEPIFDLSDCQLRHVPSGIYSLCKVFRKECLYLQNNKLSTLEDGGHLEDLYLLKVLNISESPVGSENQIAAALQSPFDRQPLYSWEEQEAEMVEQERRLHEASIQQREKFLTEVLKDQSELDAEIAKVQEIREAERQQLIKSIQHDEKQVQFLLNNFIQSQNMNPEVVQQQLEYEQAEHDRLLEISRQNYNNVRKFDILKAMEDLIDEDRAIQSSKQKYDAYLNSVKDNMMLQELECSEKLEELLKAKDETREFLVQQLLEDHDIQKAMVASLLERVDAKSWSLNQEIAIVTSNLAKLSVIEQEKQKLHLTYNYNQLLDQRVQLLTVLDDLLEQQNKRRVQLVETLKEMEQEQTENMTDFWLKNYQKLIESAPKSLLDTGKNLDPQFANFLLQEGVIHCLPFLVKFIFSDELLINITSEKLRESGVSLSTDRESILRAIENYLSMKSKLSISEIQYKSVEPSAPVEDAIEEHNQGAVVDINADDSSVMASECVICMDAKCEVVLVPCGHMCCCYICSEKGLLNCPMCRVDIEKRIRVMIP</sequence>
<feature type="domain" description="RING-type" evidence="5">
    <location>
        <begin position="520"/>
        <end position="556"/>
    </location>
</feature>
<comment type="caution">
    <text evidence="6">The sequence shown here is derived from an EMBL/GenBank/DDBJ whole genome shotgun (WGS) entry which is preliminary data.</text>
</comment>
<evidence type="ECO:0000313" key="7">
    <source>
        <dbReference type="Proteomes" id="UP000299102"/>
    </source>
</evidence>
<organism evidence="6 7">
    <name type="scientific">Eumeta variegata</name>
    <name type="common">Bagworm moth</name>
    <name type="synonym">Eumeta japonica</name>
    <dbReference type="NCBI Taxonomy" id="151549"/>
    <lineage>
        <taxon>Eukaryota</taxon>
        <taxon>Metazoa</taxon>
        <taxon>Ecdysozoa</taxon>
        <taxon>Arthropoda</taxon>
        <taxon>Hexapoda</taxon>
        <taxon>Insecta</taxon>
        <taxon>Pterygota</taxon>
        <taxon>Neoptera</taxon>
        <taxon>Endopterygota</taxon>
        <taxon>Lepidoptera</taxon>
        <taxon>Glossata</taxon>
        <taxon>Ditrysia</taxon>
        <taxon>Tineoidea</taxon>
        <taxon>Psychidae</taxon>
        <taxon>Oiketicinae</taxon>
        <taxon>Eumeta</taxon>
    </lineage>
</organism>
<keyword evidence="1 3" id="KW-0479">Metal-binding</keyword>
<dbReference type="CDD" id="cd16515">
    <property type="entry name" value="RING-HC_LRSAM1"/>
    <property type="match status" value="1"/>
</dbReference>
<protein>
    <submittedName>
        <fullName evidence="6">E3 ubiquitin-protein ligase LRSAM1</fullName>
    </submittedName>
</protein>
<dbReference type="InterPro" id="IPR032675">
    <property type="entry name" value="LRR_dom_sf"/>
</dbReference>
<dbReference type="OrthoDB" id="1711136at2759"/>
<dbReference type="PANTHER" id="PTHR14879:SF5">
    <property type="entry name" value="RING-TYPE DOMAIN-CONTAINING PROTEIN"/>
    <property type="match status" value="1"/>
</dbReference>
<evidence type="ECO:0000256" key="3">
    <source>
        <dbReference type="PROSITE-ProRule" id="PRU00175"/>
    </source>
</evidence>
<evidence type="ECO:0000256" key="4">
    <source>
        <dbReference type="SAM" id="Coils"/>
    </source>
</evidence>